<evidence type="ECO:0000313" key="3">
    <source>
        <dbReference type="Proteomes" id="UP000014568"/>
    </source>
</evidence>
<dbReference type="InterPro" id="IPR007433">
    <property type="entry name" value="DUF481"/>
</dbReference>
<evidence type="ECO:0000313" key="2">
    <source>
        <dbReference type="EMBL" id="EPF71891.1"/>
    </source>
</evidence>
<dbReference type="PATRIC" id="fig|421052.3.peg.2181"/>
<dbReference type="EMBL" id="ATGI01000031">
    <property type="protein sequence ID" value="EPF71891.1"/>
    <property type="molecule type" value="Genomic_DNA"/>
</dbReference>
<dbReference type="AlphaFoldDB" id="S3NZ57"/>
<dbReference type="OrthoDB" id="5292716at2"/>
<accession>S3NZ57</accession>
<name>S3NZ57_9GAMM</name>
<keyword evidence="3" id="KW-1185">Reference proteome</keyword>
<evidence type="ECO:0000256" key="1">
    <source>
        <dbReference type="SAM" id="SignalP"/>
    </source>
</evidence>
<evidence type="ECO:0008006" key="4">
    <source>
        <dbReference type="Google" id="ProtNLM"/>
    </source>
</evidence>
<keyword evidence="1" id="KW-0732">Signal</keyword>
<sequence length="254" mass="28136">MKKYSLLLLVTLSNLAFADLGPTRANTGKIDVKEGKNYRLDGDLSYLLNSTKSNGESNKKQNLAANLLFQRQAGVWGQELRAEAVSANDDGSSGTNVERYMLSGKALHRSSDSIYQFAKLQGDKDLSSKFDYQISLTAGIGMDILKDEKQNLTGEVGAGYRYSKERFAPHDDFNEAIGTVGLYYLYKFNERVNFNQDLSYEFGDKAQILRSRSSVSASLTDSISGLVSYQIKDTQADVGNNRDSLLSVGVRYTH</sequence>
<dbReference type="HOGENOM" id="CLU_1092502_0_0_6"/>
<proteinExistence type="predicted"/>
<dbReference type="Pfam" id="PF04338">
    <property type="entry name" value="DUF481"/>
    <property type="match status" value="1"/>
</dbReference>
<comment type="caution">
    <text evidence="2">The sequence shown here is derived from an EMBL/GenBank/DDBJ whole genome shotgun (WGS) entry which is preliminary data.</text>
</comment>
<protein>
    <recommendedName>
        <fullName evidence="4">Salt-induced outer membrane protein</fullName>
    </recommendedName>
</protein>
<gene>
    <name evidence="2" type="ORF">F945_02237</name>
</gene>
<organism evidence="2 3">
    <name type="scientific">Acinetobacter rudis CIP 110305</name>
    <dbReference type="NCBI Taxonomy" id="421052"/>
    <lineage>
        <taxon>Bacteria</taxon>
        <taxon>Pseudomonadati</taxon>
        <taxon>Pseudomonadota</taxon>
        <taxon>Gammaproteobacteria</taxon>
        <taxon>Moraxellales</taxon>
        <taxon>Moraxellaceae</taxon>
        <taxon>Acinetobacter</taxon>
    </lineage>
</organism>
<dbReference type="eggNOG" id="COG3137">
    <property type="taxonomic scope" value="Bacteria"/>
</dbReference>
<feature type="signal peptide" evidence="1">
    <location>
        <begin position="1"/>
        <end position="18"/>
    </location>
</feature>
<dbReference type="Proteomes" id="UP000014568">
    <property type="component" value="Unassembled WGS sequence"/>
</dbReference>
<dbReference type="RefSeq" id="WP_016656641.1">
    <property type="nucleotide sequence ID" value="NZ_KE340353.1"/>
</dbReference>
<feature type="chain" id="PRO_5004523721" description="Salt-induced outer membrane protein" evidence="1">
    <location>
        <begin position="19"/>
        <end position="254"/>
    </location>
</feature>
<reference evidence="2 3" key="1">
    <citation type="submission" date="2013-06" db="EMBL/GenBank/DDBJ databases">
        <title>The Genome Sequence of Acinetobacter rudis CIP 110305.</title>
        <authorList>
            <consortium name="The Broad Institute Genome Sequencing Platform"/>
            <consortium name="The Broad Institute Genome Sequencing Center for Infectious Disease"/>
            <person name="Cerqueira G."/>
            <person name="Feldgarden M."/>
            <person name="Courvalin P."/>
            <person name="Perichon B."/>
            <person name="Grillot-Courvalin C."/>
            <person name="Clermont D."/>
            <person name="Rocha E."/>
            <person name="Yoon E.-J."/>
            <person name="Nemec A."/>
            <person name="Young S.K."/>
            <person name="Zeng Q."/>
            <person name="Gargeya S."/>
            <person name="Fitzgerald M."/>
            <person name="Abouelleil A."/>
            <person name="Alvarado L."/>
            <person name="Berlin A.M."/>
            <person name="Chapman S.B."/>
            <person name="Dewar J."/>
            <person name="Goldberg J."/>
            <person name="Griggs A."/>
            <person name="Gujja S."/>
            <person name="Hansen M."/>
            <person name="Howarth C."/>
            <person name="Imamovic A."/>
            <person name="Larimer J."/>
            <person name="McCowan C."/>
            <person name="Murphy C."/>
            <person name="Pearson M."/>
            <person name="Priest M."/>
            <person name="Roberts A."/>
            <person name="Saif S."/>
            <person name="Shea T."/>
            <person name="Sykes S."/>
            <person name="Wortman J."/>
            <person name="Nusbaum C."/>
            <person name="Birren B."/>
        </authorList>
    </citation>
    <scope>NUCLEOTIDE SEQUENCE [LARGE SCALE GENOMIC DNA]</scope>
    <source>
        <strain evidence="2 3">CIP 110305</strain>
    </source>
</reference>